<proteinExistence type="inferred from homology"/>
<dbReference type="AlphaFoldDB" id="A0A3S9T241"/>
<feature type="transmembrane region" description="Helical" evidence="9">
    <location>
        <begin position="271"/>
        <end position="293"/>
    </location>
</feature>
<evidence type="ECO:0000313" key="11">
    <source>
        <dbReference type="EMBL" id="AZR74522.1"/>
    </source>
</evidence>
<comment type="similarity">
    <text evidence="9">Belongs to the Ca(2+):cation antiporter (CaCA) (TC 2.A.19) family.</text>
</comment>
<feature type="transmembrane region" description="Helical" evidence="9">
    <location>
        <begin position="159"/>
        <end position="177"/>
    </location>
</feature>
<evidence type="ECO:0000256" key="8">
    <source>
        <dbReference type="ARBA" id="ARBA00023136"/>
    </source>
</evidence>
<dbReference type="InterPro" id="IPR004837">
    <property type="entry name" value="NaCa_Exmemb"/>
</dbReference>
<accession>A0A3S9T241</accession>
<feature type="transmembrane region" description="Helical" evidence="9">
    <location>
        <begin position="5"/>
        <end position="21"/>
    </location>
</feature>
<dbReference type="PANTHER" id="PTHR31503">
    <property type="entry name" value="VACUOLAR CALCIUM ION TRANSPORTER"/>
    <property type="match status" value="1"/>
</dbReference>
<dbReference type="Gene3D" id="1.20.1420.30">
    <property type="entry name" value="NCX, central ion-binding region"/>
    <property type="match status" value="1"/>
</dbReference>
<reference evidence="11 12" key="1">
    <citation type="submission" date="2016-07" db="EMBL/GenBank/DDBJ databases">
        <title>Genome and transcriptome analysis of iron-reducing fermentative bacteria Anoxybacter fermentans.</title>
        <authorList>
            <person name="Zeng X."/>
            <person name="Shao Z."/>
        </authorList>
    </citation>
    <scope>NUCLEOTIDE SEQUENCE [LARGE SCALE GENOMIC DNA]</scope>
    <source>
        <strain evidence="11 12">DY22613</strain>
    </source>
</reference>
<keyword evidence="6 9" id="KW-1133">Transmembrane helix</keyword>
<dbReference type="GO" id="GO:0015369">
    <property type="term" value="F:calcium:proton antiporter activity"/>
    <property type="evidence" value="ECO:0007669"/>
    <property type="project" value="UniProtKB-UniRule"/>
</dbReference>
<dbReference type="GO" id="GO:0016020">
    <property type="term" value="C:membrane"/>
    <property type="evidence" value="ECO:0007669"/>
    <property type="project" value="InterPro"/>
</dbReference>
<evidence type="ECO:0000256" key="5">
    <source>
        <dbReference type="ARBA" id="ARBA00022837"/>
    </source>
</evidence>
<comment type="subcellular location">
    <subcellularLocation>
        <location evidence="1">Endomembrane system</location>
        <topology evidence="1">Multi-pass membrane protein</topology>
    </subcellularLocation>
</comment>
<keyword evidence="12" id="KW-1185">Reference proteome</keyword>
<dbReference type="InterPro" id="IPR004713">
    <property type="entry name" value="CaH_exchang"/>
</dbReference>
<feature type="transmembrane region" description="Helical" evidence="9">
    <location>
        <begin position="56"/>
        <end position="79"/>
    </location>
</feature>
<feature type="domain" description="Sodium/calcium exchanger membrane region" evidence="10">
    <location>
        <begin position="203"/>
        <end position="345"/>
    </location>
</feature>
<dbReference type="InterPro" id="IPR004798">
    <property type="entry name" value="CAX-like"/>
</dbReference>
<protein>
    <recommendedName>
        <fullName evidence="9">Ca(2+)/H(+) antiporter</fullName>
    </recommendedName>
</protein>
<keyword evidence="4 9" id="KW-0812">Transmembrane</keyword>
<evidence type="ECO:0000256" key="3">
    <source>
        <dbReference type="ARBA" id="ARBA00022568"/>
    </source>
</evidence>
<feature type="transmembrane region" description="Helical" evidence="9">
    <location>
        <begin position="229"/>
        <end position="250"/>
    </location>
</feature>
<dbReference type="PANTHER" id="PTHR31503:SF22">
    <property type="entry name" value="VACUOLAR CALCIUM ION TRANSPORTER"/>
    <property type="match status" value="1"/>
</dbReference>
<dbReference type="RefSeq" id="WP_127017882.1">
    <property type="nucleotide sequence ID" value="NZ_CP016379.1"/>
</dbReference>
<feature type="domain" description="Sodium/calcium exchanger membrane region" evidence="10">
    <location>
        <begin position="29"/>
        <end position="177"/>
    </location>
</feature>
<dbReference type="KEGG" id="aft:BBF96_14685"/>
<dbReference type="GO" id="GO:0012505">
    <property type="term" value="C:endomembrane system"/>
    <property type="evidence" value="ECO:0007669"/>
    <property type="project" value="UniProtKB-SubCell"/>
</dbReference>
<name>A0A3S9T241_9FIRM</name>
<gene>
    <name evidence="11" type="ORF">BBF96_14685</name>
</gene>
<dbReference type="EMBL" id="CP016379">
    <property type="protein sequence ID" value="AZR74522.1"/>
    <property type="molecule type" value="Genomic_DNA"/>
</dbReference>
<sequence>MIKWFKIFFIFVPISILVRFIDGTSDWNFIISALAIIPLASLIAKSTDELSKHLGPSLGGLINVTFGNATELIISILAILKGLLRVVKATIAGSIITNLLLVLGLSLFFGGIKYQRQRFNQLMAVTNATMLMLAIVGMIIPAIFYYVSPNIKTLVLGRFSLGVGASLFITYLASLYFTQVTHRKFCINTQKKERIEWGLARCILTLLISTVLIAFEGEQLVGAIDHVEAHLGISGVFIGVIIIPLISNVAENTTAVLMARKGKIDLSLNMVMGSSIQVALFIVPLLIFFSHLVGKPMNVLFSPFELSAIGFGVLTANTIYLQGQSNWFEGFQLIAAYIIIALAFFFAYL</sequence>
<evidence type="ECO:0000259" key="10">
    <source>
        <dbReference type="Pfam" id="PF01699"/>
    </source>
</evidence>
<evidence type="ECO:0000313" key="12">
    <source>
        <dbReference type="Proteomes" id="UP000267250"/>
    </source>
</evidence>
<evidence type="ECO:0000256" key="6">
    <source>
        <dbReference type="ARBA" id="ARBA00022989"/>
    </source>
</evidence>
<keyword evidence="7 9" id="KW-0406">Ion transport</keyword>
<feature type="transmembrane region" description="Helical" evidence="9">
    <location>
        <begin position="91"/>
        <end position="112"/>
    </location>
</feature>
<dbReference type="OrthoDB" id="9776105at2"/>
<feature type="transmembrane region" description="Helical" evidence="9">
    <location>
        <begin position="299"/>
        <end position="320"/>
    </location>
</feature>
<dbReference type="NCBIfam" id="TIGR00378">
    <property type="entry name" value="cax"/>
    <property type="match status" value="1"/>
</dbReference>
<keyword evidence="9" id="KW-0050">Antiport</keyword>
<evidence type="ECO:0000256" key="4">
    <source>
        <dbReference type="ARBA" id="ARBA00022692"/>
    </source>
</evidence>
<evidence type="ECO:0000256" key="1">
    <source>
        <dbReference type="ARBA" id="ARBA00004127"/>
    </source>
</evidence>
<feature type="transmembrane region" description="Helical" evidence="9">
    <location>
        <begin position="198"/>
        <end position="217"/>
    </location>
</feature>
<feature type="transmembrane region" description="Helical" evidence="9">
    <location>
        <begin position="27"/>
        <end position="44"/>
    </location>
</feature>
<feature type="transmembrane region" description="Helical" evidence="9">
    <location>
        <begin position="124"/>
        <end position="147"/>
    </location>
</feature>
<feature type="transmembrane region" description="Helical" evidence="9">
    <location>
        <begin position="327"/>
        <end position="348"/>
    </location>
</feature>
<comment type="function">
    <text evidence="9">Ca(+)/H(+) antiporter that extrudes calcium in exchange for external protons.</text>
</comment>
<keyword evidence="5 9" id="KW-0106">Calcium</keyword>
<dbReference type="InterPro" id="IPR044880">
    <property type="entry name" value="NCX_ion-bd_dom_sf"/>
</dbReference>
<keyword evidence="2 9" id="KW-0813">Transport</keyword>
<keyword evidence="3 9" id="KW-0109">Calcium transport</keyword>
<evidence type="ECO:0000256" key="7">
    <source>
        <dbReference type="ARBA" id="ARBA00023065"/>
    </source>
</evidence>
<dbReference type="GO" id="GO:0006874">
    <property type="term" value="P:intracellular calcium ion homeostasis"/>
    <property type="evidence" value="ECO:0007669"/>
    <property type="project" value="TreeGrafter"/>
</dbReference>
<dbReference type="Pfam" id="PF01699">
    <property type="entry name" value="Na_Ca_ex"/>
    <property type="match status" value="2"/>
</dbReference>
<organism evidence="11 12">
    <name type="scientific">Anoxybacter fermentans</name>
    <dbReference type="NCBI Taxonomy" id="1323375"/>
    <lineage>
        <taxon>Bacteria</taxon>
        <taxon>Bacillati</taxon>
        <taxon>Bacillota</taxon>
        <taxon>Clostridia</taxon>
        <taxon>Halanaerobiales</taxon>
        <taxon>Anoxybacter</taxon>
    </lineage>
</organism>
<evidence type="ECO:0000256" key="2">
    <source>
        <dbReference type="ARBA" id="ARBA00022448"/>
    </source>
</evidence>
<dbReference type="Proteomes" id="UP000267250">
    <property type="component" value="Chromosome"/>
</dbReference>
<evidence type="ECO:0000256" key="9">
    <source>
        <dbReference type="RuleBase" id="RU365028"/>
    </source>
</evidence>
<keyword evidence="8 9" id="KW-0472">Membrane</keyword>